<sequence length="79" mass="8793">MNDIYALFRAVEGVSSNARGTDPLACFHPQKYSELIRGKTVPDVGVQTILHMKSFLEGQKFSDKLVNDIKTRKPGARCP</sequence>
<name>A0ACC0WQS2_9STRA</name>
<gene>
    <name evidence="1" type="ORF">PsorP6_015708</name>
</gene>
<protein>
    <submittedName>
        <fullName evidence="1">Uncharacterized protein</fullName>
    </submittedName>
</protein>
<dbReference type="EMBL" id="CM047589">
    <property type="protein sequence ID" value="KAI9920390.1"/>
    <property type="molecule type" value="Genomic_DNA"/>
</dbReference>
<dbReference type="Proteomes" id="UP001163321">
    <property type="component" value="Chromosome 10"/>
</dbReference>
<keyword evidence="2" id="KW-1185">Reference proteome</keyword>
<evidence type="ECO:0000313" key="1">
    <source>
        <dbReference type="EMBL" id="KAI9920390.1"/>
    </source>
</evidence>
<accession>A0ACC0WQS2</accession>
<organism evidence="1 2">
    <name type="scientific">Peronosclerospora sorghi</name>
    <dbReference type="NCBI Taxonomy" id="230839"/>
    <lineage>
        <taxon>Eukaryota</taxon>
        <taxon>Sar</taxon>
        <taxon>Stramenopiles</taxon>
        <taxon>Oomycota</taxon>
        <taxon>Peronosporomycetes</taxon>
        <taxon>Peronosporales</taxon>
        <taxon>Peronosporaceae</taxon>
        <taxon>Peronosclerospora</taxon>
    </lineage>
</organism>
<evidence type="ECO:0000313" key="2">
    <source>
        <dbReference type="Proteomes" id="UP001163321"/>
    </source>
</evidence>
<reference evidence="1 2" key="1">
    <citation type="journal article" date="2022" name="bioRxiv">
        <title>The genome of the oomycete Peronosclerospora sorghi, a cosmopolitan pathogen of maize and sorghum, is inflated with dispersed pseudogenes.</title>
        <authorList>
            <person name="Fletcher K."/>
            <person name="Martin F."/>
            <person name="Isakeit T."/>
            <person name="Cavanaugh K."/>
            <person name="Magill C."/>
            <person name="Michelmore R."/>
        </authorList>
    </citation>
    <scope>NUCLEOTIDE SEQUENCE [LARGE SCALE GENOMIC DNA]</scope>
    <source>
        <strain evidence="1">P6</strain>
    </source>
</reference>
<comment type="caution">
    <text evidence="1">The sequence shown here is derived from an EMBL/GenBank/DDBJ whole genome shotgun (WGS) entry which is preliminary data.</text>
</comment>
<proteinExistence type="predicted"/>